<feature type="transmembrane region" description="Helical" evidence="1">
    <location>
        <begin position="109"/>
        <end position="132"/>
    </location>
</feature>
<dbReference type="Proteomes" id="UP000199051">
    <property type="component" value="Unassembled WGS sequence"/>
</dbReference>
<organism evidence="2 3">
    <name type="scientific">Actinokineospora terrae</name>
    <dbReference type="NCBI Taxonomy" id="155974"/>
    <lineage>
        <taxon>Bacteria</taxon>
        <taxon>Bacillati</taxon>
        <taxon>Actinomycetota</taxon>
        <taxon>Actinomycetes</taxon>
        <taxon>Pseudonocardiales</taxon>
        <taxon>Pseudonocardiaceae</taxon>
        <taxon>Actinokineospora</taxon>
    </lineage>
</organism>
<gene>
    <name evidence="2" type="ORF">SAMN04487818_105361</name>
</gene>
<dbReference type="STRING" id="155974.SAMN04487818_105361"/>
<evidence type="ECO:0000256" key="1">
    <source>
        <dbReference type="SAM" id="Phobius"/>
    </source>
</evidence>
<reference evidence="3" key="1">
    <citation type="submission" date="2016-10" db="EMBL/GenBank/DDBJ databases">
        <authorList>
            <person name="Varghese N."/>
            <person name="Submissions S."/>
        </authorList>
    </citation>
    <scope>NUCLEOTIDE SEQUENCE [LARGE SCALE GENOMIC DNA]</scope>
    <source>
        <strain evidence="3">DSM 44260</strain>
    </source>
</reference>
<dbReference type="EMBL" id="FOGI01000005">
    <property type="protein sequence ID" value="SER81986.1"/>
    <property type="molecule type" value="Genomic_DNA"/>
</dbReference>
<feature type="transmembrane region" description="Helical" evidence="1">
    <location>
        <begin position="69"/>
        <end position="89"/>
    </location>
</feature>
<feature type="transmembrane region" description="Helical" evidence="1">
    <location>
        <begin position="262"/>
        <end position="282"/>
    </location>
</feature>
<name>A0A1H9SAB6_9PSEU</name>
<sequence length="300" mass="31861">MRTWYRPLVVFSGLMAVTALVSAVGLLVDDRVLLGAPIWLKPLKFSISFVAFGLSWAWLLSLPRRRPRFLGGTAWVIIAASVLEMVIIIGQVVRGKQSHFNTTTAFDAMLFSVMGATVAVLLLATLVLSVYIAARRLAPAAELLAIRFGMAISLLGMAVGILMTTASSGVEGITGAHSVGVVDGGPGLPLTGWSTTGGDLRAPHFIGMHALQLLPLLALAIRRRGERASIRIVWATSLGYLGLVVLTTWQALRGQPLFEPDWVTGTAFGVLAFGVALGVLSARNQPEVSAQPAEAERIPS</sequence>
<keyword evidence="3" id="KW-1185">Reference proteome</keyword>
<keyword evidence="1" id="KW-0472">Membrane</keyword>
<feature type="transmembrane region" description="Helical" evidence="1">
    <location>
        <begin position="232"/>
        <end position="250"/>
    </location>
</feature>
<feature type="transmembrane region" description="Helical" evidence="1">
    <location>
        <begin position="45"/>
        <end position="62"/>
    </location>
</feature>
<evidence type="ECO:0000313" key="3">
    <source>
        <dbReference type="Proteomes" id="UP000199051"/>
    </source>
</evidence>
<dbReference type="AlphaFoldDB" id="A0A1H9SAB6"/>
<feature type="transmembrane region" description="Helical" evidence="1">
    <location>
        <begin position="144"/>
        <end position="163"/>
    </location>
</feature>
<keyword evidence="1" id="KW-1133">Transmembrane helix</keyword>
<protein>
    <submittedName>
        <fullName evidence="2">Uncharacterized protein</fullName>
    </submittedName>
</protein>
<evidence type="ECO:0000313" key="2">
    <source>
        <dbReference type="EMBL" id="SER81986.1"/>
    </source>
</evidence>
<accession>A0A1H9SAB6</accession>
<feature type="transmembrane region" description="Helical" evidence="1">
    <location>
        <begin position="202"/>
        <end position="220"/>
    </location>
</feature>
<dbReference type="RefSeq" id="WP_143073460.1">
    <property type="nucleotide sequence ID" value="NZ_FOGI01000005.1"/>
</dbReference>
<proteinExistence type="predicted"/>
<keyword evidence="1" id="KW-0812">Transmembrane</keyword>